<protein>
    <submittedName>
        <fullName evidence="2">Haloperoxidase</fullName>
    </submittedName>
</protein>
<dbReference type="PANTHER" id="PTHR34599">
    <property type="entry name" value="PEROXIDASE-RELATED"/>
    <property type="match status" value="1"/>
</dbReference>
<dbReference type="CDD" id="cd03398">
    <property type="entry name" value="PAP2_haloperoxidase"/>
    <property type="match status" value="1"/>
</dbReference>
<evidence type="ECO:0000313" key="2">
    <source>
        <dbReference type="EMBL" id="GIF80611.1"/>
    </source>
</evidence>
<dbReference type="EMBL" id="BONF01000010">
    <property type="protein sequence ID" value="GIF80611.1"/>
    <property type="molecule type" value="Genomic_DNA"/>
</dbReference>
<gene>
    <name evidence="2" type="ORF">Cba03nite_19600</name>
</gene>
<keyword evidence="1" id="KW-0732">Signal</keyword>
<dbReference type="AlphaFoldDB" id="A0A8J3JH66"/>
<keyword evidence="3" id="KW-1185">Reference proteome</keyword>
<sequence length="423" mass="44499">MRLRPRVSAVLATAAAATAALLPAGPSEPARASGTAAPNAVVVWNQHTEEAIRNAGPFVPHVALINRAMVHGAVYDAVNGITRTHTPYLVQVESQPGDSVDAAAATAAFRMLAHLFPGQAAALQAKYDAALAAVPEGPAKLGGITDGEQAATAMITARQGDGRGVPTEVVIGTEPGRWRPTPPAFAVDPAPWAGNVKPFTIPDAAALRSDGPNALTSEAYTEDFNEVKAVGSRTSATRTADQTDAARWWAAVPQEAMLRGLATGHGLSAADSARLFARVGMATADAVIACHNDKAHWKSWRPVTAIREADTDGNPATDPDPAWTPLLDTPPWYEHSSGHSCNISAWTWALTDFFGTDQVAFSGFNAVTGTTRSFTRFSEARKEIIDARVWAGIHFRTADSHGAVIGKKAAFLGGKNYFRPVGS</sequence>
<comment type="caution">
    <text evidence="2">The sequence shown here is derived from an EMBL/GenBank/DDBJ whole genome shotgun (WGS) entry which is preliminary data.</text>
</comment>
<feature type="chain" id="PRO_5035252067" evidence="1">
    <location>
        <begin position="33"/>
        <end position="423"/>
    </location>
</feature>
<evidence type="ECO:0000313" key="3">
    <source>
        <dbReference type="Proteomes" id="UP000601223"/>
    </source>
</evidence>
<dbReference type="InterPro" id="IPR052559">
    <property type="entry name" value="V-haloperoxidase"/>
</dbReference>
<feature type="signal peptide" evidence="1">
    <location>
        <begin position="1"/>
        <end position="32"/>
    </location>
</feature>
<dbReference type="SUPFAM" id="SSF48317">
    <property type="entry name" value="Acid phosphatase/Vanadium-dependent haloperoxidase"/>
    <property type="match status" value="1"/>
</dbReference>
<dbReference type="Gene3D" id="1.10.606.20">
    <property type="match status" value="1"/>
</dbReference>
<accession>A0A8J3JH66</accession>
<organism evidence="2 3">
    <name type="scientific">Catellatospora bangladeshensis</name>
    <dbReference type="NCBI Taxonomy" id="310355"/>
    <lineage>
        <taxon>Bacteria</taxon>
        <taxon>Bacillati</taxon>
        <taxon>Actinomycetota</taxon>
        <taxon>Actinomycetes</taxon>
        <taxon>Micromonosporales</taxon>
        <taxon>Micromonosporaceae</taxon>
        <taxon>Catellatospora</taxon>
    </lineage>
</organism>
<proteinExistence type="predicted"/>
<dbReference type="Proteomes" id="UP000601223">
    <property type="component" value="Unassembled WGS sequence"/>
</dbReference>
<name>A0A8J3JH66_9ACTN</name>
<dbReference type="PANTHER" id="PTHR34599:SF1">
    <property type="entry name" value="PHOSPHATIDIC ACID PHOSPHATASE TYPE 2_HALOPEROXIDASE DOMAIN-CONTAINING PROTEIN"/>
    <property type="match status" value="1"/>
</dbReference>
<dbReference type="RefSeq" id="WP_203744397.1">
    <property type="nucleotide sequence ID" value="NZ_BONF01000010.1"/>
</dbReference>
<evidence type="ECO:0000256" key="1">
    <source>
        <dbReference type="SAM" id="SignalP"/>
    </source>
</evidence>
<reference evidence="2 3" key="1">
    <citation type="submission" date="2021-01" db="EMBL/GenBank/DDBJ databases">
        <title>Whole genome shotgun sequence of Catellatospora bangladeshensis NBRC 107357.</title>
        <authorList>
            <person name="Komaki H."/>
            <person name="Tamura T."/>
        </authorList>
    </citation>
    <scope>NUCLEOTIDE SEQUENCE [LARGE SCALE GENOMIC DNA]</scope>
    <source>
        <strain evidence="2 3">NBRC 107357</strain>
    </source>
</reference>
<dbReference type="InterPro" id="IPR036938">
    <property type="entry name" value="PAP2/HPO_sf"/>
</dbReference>